<feature type="compositionally biased region" description="Polar residues" evidence="1">
    <location>
        <begin position="236"/>
        <end position="245"/>
    </location>
</feature>
<feature type="compositionally biased region" description="Low complexity" evidence="1">
    <location>
        <begin position="217"/>
        <end position="233"/>
    </location>
</feature>
<feature type="region of interest" description="Disordered" evidence="1">
    <location>
        <begin position="195"/>
        <end position="298"/>
    </location>
</feature>
<proteinExistence type="predicted"/>
<protein>
    <submittedName>
        <fullName evidence="2">Uncharacterized protein</fullName>
    </submittedName>
</protein>
<dbReference type="OrthoDB" id="10506284at2759"/>
<dbReference type="VEuPathDB" id="FungiDB:G647_01797"/>
<evidence type="ECO:0000313" key="3">
    <source>
        <dbReference type="Proteomes" id="UP000094526"/>
    </source>
</evidence>
<feature type="region of interest" description="Disordered" evidence="1">
    <location>
        <begin position="150"/>
        <end position="171"/>
    </location>
</feature>
<dbReference type="AlphaFoldDB" id="A0A1C1CGF7"/>
<gene>
    <name evidence="2" type="ORF">CLCR_03635</name>
</gene>
<evidence type="ECO:0000256" key="1">
    <source>
        <dbReference type="SAM" id="MobiDB-lite"/>
    </source>
</evidence>
<dbReference type="EMBL" id="LGRB01000013">
    <property type="protein sequence ID" value="OCT47589.1"/>
    <property type="molecule type" value="Genomic_DNA"/>
</dbReference>
<dbReference type="VEuPathDB" id="FungiDB:CLCR_03635"/>
<sequence>MCYTYVARPYCPCCCEFVKNVNEEAIKEQICPPHAPCKVRLQRPLPRSPRVEVVKTVCADCSWKRARELFAFSTAADRLRTAGSNLCNNTKACLPEKEPLLRNPISANGSYVGLGVDEIQPDTEAMEDDADFESQGACYLGTELMKELGEQKKQPTNPAENHPVAPSVAHCSSANSNQASCHCCSLQEAGSAHTRFIPMGTGMPGAPTMPKADRMRAAAAAARAASRPHPGAPGSTPGSKTSLSPRKTGVPRRTSRPYSTVTPPRPQQHRRHQRQNTLPTTLAHVGADKKEALTQSRK</sequence>
<comment type="caution">
    <text evidence="2">The sequence shown here is derived from an EMBL/GenBank/DDBJ whole genome shotgun (WGS) entry which is preliminary data.</text>
</comment>
<keyword evidence="3" id="KW-1185">Reference proteome</keyword>
<accession>A0A1C1CGF7</accession>
<organism evidence="2 3">
    <name type="scientific">Cladophialophora carrionii</name>
    <dbReference type="NCBI Taxonomy" id="86049"/>
    <lineage>
        <taxon>Eukaryota</taxon>
        <taxon>Fungi</taxon>
        <taxon>Dikarya</taxon>
        <taxon>Ascomycota</taxon>
        <taxon>Pezizomycotina</taxon>
        <taxon>Eurotiomycetes</taxon>
        <taxon>Chaetothyriomycetidae</taxon>
        <taxon>Chaetothyriales</taxon>
        <taxon>Herpotrichiellaceae</taxon>
        <taxon>Cladophialophora</taxon>
    </lineage>
</organism>
<name>A0A1C1CGF7_9EURO</name>
<dbReference type="Proteomes" id="UP000094526">
    <property type="component" value="Unassembled WGS sequence"/>
</dbReference>
<reference evidence="3" key="1">
    <citation type="submission" date="2015-07" db="EMBL/GenBank/DDBJ databases">
        <authorList>
            <person name="Teixeira M.M."/>
            <person name="Souza R.C."/>
            <person name="Almeida L.G."/>
            <person name="Vicente V.A."/>
            <person name="de Hoog S."/>
            <person name="Bocca A.L."/>
            <person name="de Almeida S.R."/>
            <person name="Vasconcelos A.T."/>
            <person name="Felipe M.S."/>
        </authorList>
    </citation>
    <scope>NUCLEOTIDE SEQUENCE [LARGE SCALE GENOMIC DNA]</scope>
    <source>
        <strain evidence="3">KSF</strain>
    </source>
</reference>
<evidence type="ECO:0000313" key="2">
    <source>
        <dbReference type="EMBL" id="OCT47589.1"/>
    </source>
</evidence>